<dbReference type="AlphaFoldDB" id="A0A1G1XSL2"/>
<dbReference type="InterPro" id="IPR019606">
    <property type="entry name" value="GerMN"/>
</dbReference>
<keyword evidence="1" id="KW-0812">Transmembrane</keyword>
<reference evidence="3 4" key="1">
    <citation type="journal article" date="2016" name="Nat. Commun.">
        <title>Thousands of microbial genomes shed light on interconnected biogeochemical processes in an aquifer system.</title>
        <authorList>
            <person name="Anantharaman K."/>
            <person name="Brown C.T."/>
            <person name="Hug L.A."/>
            <person name="Sharon I."/>
            <person name="Castelle C.J."/>
            <person name="Probst A.J."/>
            <person name="Thomas B.C."/>
            <person name="Singh A."/>
            <person name="Wilkins M.J."/>
            <person name="Karaoz U."/>
            <person name="Brodie E.L."/>
            <person name="Williams K.H."/>
            <person name="Hubbard S.S."/>
            <person name="Banfield J.F."/>
        </authorList>
    </citation>
    <scope>NUCLEOTIDE SEQUENCE [LARGE SCALE GENOMIC DNA]</scope>
</reference>
<evidence type="ECO:0000313" key="3">
    <source>
        <dbReference type="EMBL" id="OGY42307.1"/>
    </source>
</evidence>
<sequence length="462" mass="52070">MNQKTLLIIVGVIIILGIIVLGIRFLSGPEDNWICVNGEWIKHGQPESSMPTTPCPGANINNSDQIENQNYSNVVEELRPYAGLLQKELADWFMAVTSTKEFNLSDFKKIREEDFKPELIKLTYPVYLNLETDAKKYLSPDKSRYVLIYHDQPDTGVDLCLKGDEGVNLFWCGTSCGFNKVIWLDDEKFVIDGMYWDNDDNVVPQLWFYNLTNNKNYYFEKQAIITNPIVVAKPIAYTDISSPIEIEGKAVGNWYFEASFPIKLLNASGKEIASTVAQAQSDWMTTEYVPFKANLQFKIDKDQEGKLIFMNDNPSGSPENQKQVEFSVNLKVEQMTIKVFFGNEQKNPGAMDCSIVFPVERKIIKTTATAKAAIEELLKGPNEEEHNTGYFTSINSGVALQKITIKDSTAYADFDEQLEFQVGGSCRVAAINSQIVTTLKQFSSIKNVVISINGRTEDILQP</sequence>
<name>A0A1G1XSL2_9BACT</name>
<dbReference type="Pfam" id="PF10648">
    <property type="entry name" value="Gmad2"/>
    <property type="match status" value="1"/>
</dbReference>
<feature type="domain" description="GerMN" evidence="2">
    <location>
        <begin position="370"/>
        <end position="461"/>
    </location>
</feature>
<organism evidence="3 4">
    <name type="scientific">Candidatus Buchananbacteria bacterium RBG_13_36_9</name>
    <dbReference type="NCBI Taxonomy" id="1797530"/>
    <lineage>
        <taxon>Bacteria</taxon>
        <taxon>Candidatus Buchananiibacteriota</taxon>
    </lineage>
</organism>
<dbReference type="SMART" id="SM00909">
    <property type="entry name" value="Germane"/>
    <property type="match status" value="1"/>
</dbReference>
<keyword evidence="1" id="KW-0472">Membrane</keyword>
<evidence type="ECO:0000259" key="2">
    <source>
        <dbReference type="SMART" id="SM00909"/>
    </source>
</evidence>
<dbReference type="Proteomes" id="UP000176498">
    <property type="component" value="Unassembled WGS sequence"/>
</dbReference>
<dbReference type="Pfam" id="PF10646">
    <property type="entry name" value="Germane"/>
    <property type="match status" value="1"/>
</dbReference>
<gene>
    <name evidence="3" type="ORF">A2Y82_04930</name>
</gene>
<keyword evidence="1" id="KW-1133">Transmembrane helix</keyword>
<comment type="caution">
    <text evidence="3">The sequence shown here is derived from an EMBL/GenBank/DDBJ whole genome shotgun (WGS) entry which is preliminary data.</text>
</comment>
<feature type="transmembrane region" description="Helical" evidence="1">
    <location>
        <begin position="7"/>
        <end position="26"/>
    </location>
</feature>
<dbReference type="InterPro" id="IPR018911">
    <property type="entry name" value="Gmad2_Ig-like_dom"/>
</dbReference>
<protein>
    <recommendedName>
        <fullName evidence="2">GerMN domain-containing protein</fullName>
    </recommendedName>
</protein>
<evidence type="ECO:0000256" key="1">
    <source>
        <dbReference type="SAM" id="Phobius"/>
    </source>
</evidence>
<proteinExistence type="predicted"/>
<accession>A0A1G1XSL2</accession>
<dbReference type="EMBL" id="MHHZ01000005">
    <property type="protein sequence ID" value="OGY42307.1"/>
    <property type="molecule type" value="Genomic_DNA"/>
</dbReference>
<evidence type="ECO:0000313" key="4">
    <source>
        <dbReference type="Proteomes" id="UP000176498"/>
    </source>
</evidence>